<dbReference type="Pfam" id="PF00356">
    <property type="entry name" value="LacI"/>
    <property type="match status" value="1"/>
</dbReference>
<name>A0A1G9T4F7_9ACTO</name>
<evidence type="ECO:0000313" key="6">
    <source>
        <dbReference type="Proteomes" id="UP000199671"/>
    </source>
</evidence>
<dbReference type="SUPFAM" id="SSF47413">
    <property type="entry name" value="lambda repressor-like DNA-binding domains"/>
    <property type="match status" value="1"/>
</dbReference>
<dbReference type="Gene3D" id="1.10.260.40">
    <property type="entry name" value="lambda repressor-like DNA-binding domains"/>
    <property type="match status" value="1"/>
</dbReference>
<evidence type="ECO:0000313" key="5">
    <source>
        <dbReference type="EMBL" id="SDM41935.1"/>
    </source>
</evidence>
<dbReference type="InterPro" id="IPR010982">
    <property type="entry name" value="Lambda_DNA-bd_dom_sf"/>
</dbReference>
<dbReference type="GO" id="GO:0000976">
    <property type="term" value="F:transcription cis-regulatory region binding"/>
    <property type="evidence" value="ECO:0007669"/>
    <property type="project" value="TreeGrafter"/>
</dbReference>
<dbReference type="CDD" id="cd06267">
    <property type="entry name" value="PBP1_LacI_sugar_binding-like"/>
    <property type="match status" value="1"/>
</dbReference>
<keyword evidence="1" id="KW-0805">Transcription regulation</keyword>
<accession>A0A1G9T4F7</accession>
<evidence type="ECO:0000259" key="4">
    <source>
        <dbReference type="PROSITE" id="PS50932"/>
    </source>
</evidence>
<evidence type="ECO:0000256" key="1">
    <source>
        <dbReference type="ARBA" id="ARBA00023015"/>
    </source>
</evidence>
<dbReference type="SUPFAM" id="SSF53822">
    <property type="entry name" value="Periplasmic binding protein-like I"/>
    <property type="match status" value="1"/>
</dbReference>
<dbReference type="GO" id="GO:0003700">
    <property type="term" value="F:DNA-binding transcription factor activity"/>
    <property type="evidence" value="ECO:0007669"/>
    <property type="project" value="TreeGrafter"/>
</dbReference>
<reference evidence="5 6" key="1">
    <citation type="submission" date="2016-10" db="EMBL/GenBank/DDBJ databases">
        <authorList>
            <person name="de Groot N.N."/>
        </authorList>
    </citation>
    <scope>NUCLEOTIDE SEQUENCE [LARGE SCALE GENOMIC DNA]</scope>
    <source>
        <strain evidence="5 6">KPR-7B</strain>
    </source>
</reference>
<dbReference type="EMBL" id="FNHU01000002">
    <property type="protein sequence ID" value="SDM41935.1"/>
    <property type="molecule type" value="Genomic_DNA"/>
</dbReference>
<dbReference type="Pfam" id="PF13377">
    <property type="entry name" value="Peripla_BP_3"/>
    <property type="match status" value="1"/>
</dbReference>
<dbReference type="PANTHER" id="PTHR30146:SF153">
    <property type="entry name" value="LACTOSE OPERON REPRESSOR"/>
    <property type="match status" value="1"/>
</dbReference>
<dbReference type="SMART" id="SM00354">
    <property type="entry name" value="HTH_LACI"/>
    <property type="match status" value="1"/>
</dbReference>
<keyword evidence="2" id="KW-0238">DNA-binding</keyword>
<sequence length="350" mass="36317">MPRDSASRITIAMVAARCGRSVSTVSAALNGAPGVAPATREAILRTARELGYEADSRARLLRRSHSGLIGVSFAVGQAFQGLVVDGLYQACAALDHSLTLAAVTPHRGGVEGLHALLADHCEGLVLVDPAIPEEALAWAEGRVRTVVVCRTTAVAGIDEVRSRDDVGITALIDHLVATGRRRIVYLDGGAESASAARVAAFRAAMAAHGLAEAARVLPGGADEDAGARGAAVLAEEPSLPDAVVCFNDHAAVGALMELRRRGFRAPREIAVCGYDDIPVAASSAFSLTTVRQDAALIAAVAVRTLLERVHPGAGVDDPLDLPGGVVREARLQGGWSYLIDPELIVRDSTA</sequence>
<organism evidence="5 6">
    <name type="scientific">Actinomyces ruminicola</name>
    <dbReference type="NCBI Taxonomy" id="332524"/>
    <lineage>
        <taxon>Bacteria</taxon>
        <taxon>Bacillati</taxon>
        <taxon>Actinomycetota</taxon>
        <taxon>Actinomycetes</taxon>
        <taxon>Actinomycetales</taxon>
        <taxon>Actinomycetaceae</taxon>
        <taxon>Actinomyces</taxon>
    </lineage>
</organism>
<evidence type="ECO:0000256" key="2">
    <source>
        <dbReference type="ARBA" id="ARBA00023125"/>
    </source>
</evidence>
<dbReference type="OrthoDB" id="3266689at2"/>
<keyword evidence="3" id="KW-0804">Transcription</keyword>
<evidence type="ECO:0000256" key="3">
    <source>
        <dbReference type="ARBA" id="ARBA00023163"/>
    </source>
</evidence>
<dbReference type="PANTHER" id="PTHR30146">
    <property type="entry name" value="LACI-RELATED TRANSCRIPTIONAL REPRESSOR"/>
    <property type="match status" value="1"/>
</dbReference>
<proteinExistence type="predicted"/>
<gene>
    <name evidence="5" type="ORF">SAMN04487766_102189</name>
</gene>
<dbReference type="AlphaFoldDB" id="A0A1G9T4F7"/>
<dbReference type="InterPro" id="IPR046335">
    <property type="entry name" value="LacI/GalR-like_sensor"/>
</dbReference>
<dbReference type="PROSITE" id="PS50932">
    <property type="entry name" value="HTH_LACI_2"/>
    <property type="match status" value="1"/>
</dbReference>
<feature type="domain" description="HTH lacI-type" evidence="4">
    <location>
        <begin position="9"/>
        <end position="63"/>
    </location>
</feature>
<dbReference type="Proteomes" id="UP000199671">
    <property type="component" value="Unassembled WGS sequence"/>
</dbReference>
<dbReference type="RefSeq" id="WP_092607899.1">
    <property type="nucleotide sequence ID" value="NZ_FNHU01000002.1"/>
</dbReference>
<protein>
    <submittedName>
        <fullName evidence="5">Transcriptional regulator, LacI family</fullName>
    </submittedName>
</protein>
<dbReference type="CDD" id="cd01392">
    <property type="entry name" value="HTH_LacI"/>
    <property type="match status" value="1"/>
</dbReference>
<dbReference type="InterPro" id="IPR000843">
    <property type="entry name" value="HTH_LacI"/>
</dbReference>
<dbReference type="Gene3D" id="3.40.50.2300">
    <property type="match status" value="2"/>
</dbReference>
<dbReference type="InterPro" id="IPR028082">
    <property type="entry name" value="Peripla_BP_I"/>
</dbReference>